<feature type="transmembrane region" description="Helical" evidence="3">
    <location>
        <begin position="211"/>
        <end position="229"/>
    </location>
</feature>
<keyword evidence="5" id="KW-1185">Reference proteome</keyword>
<accession>A0AAN1T0I4</accession>
<keyword evidence="1" id="KW-0677">Repeat</keyword>
<keyword evidence="3" id="KW-0472">Membrane</keyword>
<dbReference type="Proteomes" id="UP001319121">
    <property type="component" value="Chromosome"/>
</dbReference>
<dbReference type="KEGG" id="fku:FGKAn22_17290"/>
<evidence type="ECO:0000256" key="3">
    <source>
        <dbReference type="SAM" id="Phobius"/>
    </source>
</evidence>
<dbReference type="PANTHER" id="PTHR44227:SF3">
    <property type="entry name" value="PROTEIN O-MANNOSYL-TRANSFERASE TMTC4"/>
    <property type="match status" value="1"/>
</dbReference>
<feature type="transmembrane region" description="Helical" evidence="3">
    <location>
        <begin position="269"/>
        <end position="287"/>
    </location>
</feature>
<dbReference type="InterPro" id="IPR052346">
    <property type="entry name" value="O-mannosyl-transferase_TMTC"/>
</dbReference>
<feature type="transmembrane region" description="Helical" evidence="3">
    <location>
        <begin position="299"/>
        <end position="315"/>
    </location>
</feature>
<gene>
    <name evidence="4" type="ORF">FGKAn22_17290</name>
</gene>
<sequence>MASFAVNYYVSGMDAYYFKATNLAIHLVNGMLVFVLVRLLLNLYRRIHHSTVDEGAETWIAIAVAAIWLLHPFNLTGVLYVVQRMTSLSALFTLAGLVLYLYGRKKLLDGARSGFVAIAAAIFVITPLAALCKENGALLPLLIFVTEGILLRWKTSDQGTRRILMAVVGSAAIVPVLFGLFYILNNPGLILGGYAWRDFSLTERLMTEARVLWFYLHMIVLPNMAEMGLHHDDILISRGLLTPWTTLPAIAGLLVLAGGAFALRNKQPMIAFGIAFFLTGHALESTVIPLEIAFEHRNYLPMFGILLPLAYYTLNPRLHLPSLRLRRMAFMALVILFAGLTAARAQQWGDTLLMRTLEVERHPYSVRAHTDLAGLYDHLPPTSREEAIDLYNKAIFHYQQAAYNAPSNISGLLGILVVNAERGLQPDEALIEMLEQRLATVPFGPPNKNSLIGLARCLADGSCVVNAEIIARLYRAALSNPLLTGSHRSQIVTEFGNLPPEIRPKAELIK</sequence>
<feature type="transmembrane region" description="Helical" evidence="3">
    <location>
        <begin position="241"/>
        <end position="263"/>
    </location>
</feature>
<keyword evidence="3" id="KW-0812">Transmembrane</keyword>
<evidence type="ECO:0000256" key="2">
    <source>
        <dbReference type="ARBA" id="ARBA00022803"/>
    </source>
</evidence>
<organism evidence="4 5">
    <name type="scientific">Ferrigenium kumadai</name>
    <dbReference type="NCBI Taxonomy" id="1682490"/>
    <lineage>
        <taxon>Bacteria</taxon>
        <taxon>Pseudomonadati</taxon>
        <taxon>Pseudomonadota</taxon>
        <taxon>Betaproteobacteria</taxon>
        <taxon>Nitrosomonadales</taxon>
        <taxon>Gallionellaceae</taxon>
        <taxon>Ferrigenium</taxon>
    </lineage>
</organism>
<evidence type="ECO:0000313" key="4">
    <source>
        <dbReference type="EMBL" id="BBJ00037.1"/>
    </source>
</evidence>
<feature type="transmembrane region" description="Helical" evidence="3">
    <location>
        <begin position="56"/>
        <end position="73"/>
    </location>
</feature>
<reference evidence="4 5" key="1">
    <citation type="submission" date="2019-03" db="EMBL/GenBank/DDBJ databases">
        <title>Complete genome sequence of Ferrigenium kumadai strain An22, a microaerophilic iron-oxidizing bacterium isolated from a paddy field soil.</title>
        <authorList>
            <person name="Watanabe T."/>
            <person name="Asakawa S."/>
        </authorList>
    </citation>
    <scope>NUCLEOTIDE SEQUENCE [LARGE SCALE GENOMIC DNA]</scope>
    <source>
        <strain evidence="4 5">An22</strain>
    </source>
</reference>
<evidence type="ECO:0000256" key="1">
    <source>
        <dbReference type="ARBA" id="ARBA00022737"/>
    </source>
</evidence>
<feature type="transmembrane region" description="Helical" evidence="3">
    <location>
        <begin position="23"/>
        <end position="44"/>
    </location>
</feature>
<feature type="transmembrane region" description="Helical" evidence="3">
    <location>
        <begin position="85"/>
        <end position="102"/>
    </location>
</feature>
<protein>
    <submittedName>
        <fullName evidence="4">Uncharacterized protein</fullName>
    </submittedName>
</protein>
<proteinExistence type="predicted"/>
<feature type="transmembrane region" description="Helical" evidence="3">
    <location>
        <begin position="327"/>
        <end position="345"/>
    </location>
</feature>
<dbReference type="AlphaFoldDB" id="A0AAN1T0I4"/>
<keyword evidence="3" id="KW-1133">Transmembrane helix</keyword>
<dbReference type="PANTHER" id="PTHR44227">
    <property type="match status" value="1"/>
</dbReference>
<feature type="transmembrane region" description="Helical" evidence="3">
    <location>
        <begin position="165"/>
        <end position="184"/>
    </location>
</feature>
<dbReference type="EMBL" id="AP019536">
    <property type="protein sequence ID" value="BBJ00037.1"/>
    <property type="molecule type" value="Genomic_DNA"/>
</dbReference>
<evidence type="ECO:0000313" key="5">
    <source>
        <dbReference type="Proteomes" id="UP001319121"/>
    </source>
</evidence>
<feature type="transmembrane region" description="Helical" evidence="3">
    <location>
        <begin position="114"/>
        <end position="131"/>
    </location>
</feature>
<keyword evidence="2" id="KW-0802">TPR repeat</keyword>
<name>A0AAN1T0I4_9PROT</name>